<dbReference type="EMBL" id="LAZR01003599">
    <property type="protein sequence ID" value="KKN16598.1"/>
    <property type="molecule type" value="Genomic_DNA"/>
</dbReference>
<sequence>MDDRARARIQQYVYEYCKEPDTKCVAFRVLGRPQPVGSKVSYVPLKDDGRPYLTRAGRPAVSTTDSNKKAIPWMAAVRAAAAEIHQGDLLTVPLMLSAIFFFRRTKGHYGTGRNANKLKPSAPKFHAQTPDLAKLVRAVEDGMTGIVYRDDKQICAYGDILREWTTEQERAEIWILALEPQGDDDQS</sequence>
<accession>A0A0F9RH40</accession>
<organism evidence="1">
    <name type="scientific">marine sediment metagenome</name>
    <dbReference type="NCBI Taxonomy" id="412755"/>
    <lineage>
        <taxon>unclassified sequences</taxon>
        <taxon>metagenomes</taxon>
        <taxon>ecological metagenomes</taxon>
    </lineage>
</organism>
<comment type="caution">
    <text evidence="1">The sequence shown here is derived from an EMBL/GenBank/DDBJ whole genome shotgun (WGS) entry which is preliminary data.</text>
</comment>
<protein>
    <submittedName>
        <fullName evidence="1">Uncharacterized protein</fullName>
    </submittedName>
</protein>
<dbReference type="InterPro" id="IPR008822">
    <property type="entry name" value="Endonuclease_RusA-like"/>
</dbReference>
<dbReference type="InterPro" id="IPR036614">
    <property type="entry name" value="RusA-like_sf"/>
</dbReference>
<dbReference type="SUPFAM" id="SSF103084">
    <property type="entry name" value="Holliday junction resolvase RusA"/>
    <property type="match status" value="1"/>
</dbReference>
<dbReference type="Gene3D" id="3.30.1330.70">
    <property type="entry name" value="Holliday junction resolvase RusA"/>
    <property type="match status" value="1"/>
</dbReference>
<dbReference type="AlphaFoldDB" id="A0A0F9RH40"/>
<proteinExistence type="predicted"/>
<dbReference type="Pfam" id="PF05866">
    <property type="entry name" value="RusA"/>
    <property type="match status" value="1"/>
</dbReference>
<name>A0A0F9RH40_9ZZZZ</name>
<reference evidence="1" key="1">
    <citation type="journal article" date="2015" name="Nature">
        <title>Complex archaea that bridge the gap between prokaryotes and eukaryotes.</title>
        <authorList>
            <person name="Spang A."/>
            <person name="Saw J.H."/>
            <person name="Jorgensen S.L."/>
            <person name="Zaremba-Niedzwiedzka K."/>
            <person name="Martijn J."/>
            <person name="Lind A.E."/>
            <person name="van Eijk R."/>
            <person name="Schleper C."/>
            <person name="Guy L."/>
            <person name="Ettema T.J."/>
        </authorList>
    </citation>
    <scope>NUCLEOTIDE SEQUENCE</scope>
</reference>
<dbReference type="GO" id="GO:0006281">
    <property type="term" value="P:DNA repair"/>
    <property type="evidence" value="ECO:0007669"/>
    <property type="project" value="InterPro"/>
</dbReference>
<evidence type="ECO:0000313" key="1">
    <source>
        <dbReference type="EMBL" id="KKN16598.1"/>
    </source>
</evidence>
<dbReference type="GO" id="GO:0006310">
    <property type="term" value="P:DNA recombination"/>
    <property type="evidence" value="ECO:0007669"/>
    <property type="project" value="InterPro"/>
</dbReference>
<gene>
    <name evidence="1" type="ORF">LCGC14_0974380</name>
</gene>
<dbReference type="GO" id="GO:0000287">
    <property type="term" value="F:magnesium ion binding"/>
    <property type="evidence" value="ECO:0007669"/>
    <property type="project" value="InterPro"/>
</dbReference>